<evidence type="ECO:0000256" key="6">
    <source>
        <dbReference type="ARBA" id="ARBA00023136"/>
    </source>
</evidence>
<keyword evidence="2 8" id="KW-0812">Transmembrane</keyword>
<evidence type="ECO:0000313" key="12">
    <source>
        <dbReference type="EMBL" id="ARN78417.1"/>
    </source>
</evidence>
<dbReference type="Pfam" id="PF00571">
    <property type="entry name" value="CBS"/>
    <property type="match status" value="1"/>
</dbReference>
<reference evidence="12 13" key="1">
    <citation type="submission" date="2016-11" db="EMBL/GenBank/DDBJ databases">
        <title>Trade-off between light-utilization and light-protection in marine flavobacteria.</title>
        <authorList>
            <person name="Kumagai Y."/>
        </authorList>
    </citation>
    <scope>NUCLEOTIDE SEQUENCE [LARGE SCALE GENOMIC DNA]</scope>
    <source>
        <strain evidence="12 13">JCM 13191</strain>
    </source>
</reference>
<dbReference type="AlphaFoldDB" id="A0A1W6MLH2"/>
<feature type="domain" description="CNNM transmembrane" evidence="11">
    <location>
        <begin position="1"/>
        <end position="190"/>
    </location>
</feature>
<sequence>MGLLIIYAIISIFFSFLCSILEAVLLSINPTFIKVKEQEGASYVDTLRSLKEDVDKPLIAILTLNTLAHTVGAILVGVQAEAIVQEGYPDYLWGIPMVGVVSGIMTVLILVLSEIIPKTIGATYWQSLAGFSTRVLQIMVVFLKYSGILWLLQLTTKAIGKSAHMNTMTREDFVAITETAHQDGVFEPSEGQYIKSLMNFNNILVQDVMTPRSVMFMAQQDTKIKEFFEQNKELRFSRIPIYGDNRDDVKGYVLKDHILEDIIHDKPAETLKDLKREIAIAPIDMPIPKLFEKMIATKEHLSLVVDEYGNVQGVATMEDIIETMLGLEIMDESDNVEDMQLLARKNWEKRAKRQNIQEPSQGS</sequence>
<name>A0A1W6MLH2_9FLAO</name>
<feature type="transmembrane region" description="Helical" evidence="9">
    <location>
        <begin position="133"/>
        <end position="152"/>
    </location>
</feature>
<dbReference type="SUPFAM" id="SSF54631">
    <property type="entry name" value="CBS-domain pair"/>
    <property type="match status" value="1"/>
</dbReference>
<evidence type="ECO:0000256" key="7">
    <source>
        <dbReference type="PROSITE-ProRule" id="PRU00703"/>
    </source>
</evidence>
<keyword evidence="13" id="KW-1185">Reference proteome</keyword>
<dbReference type="PANTHER" id="PTHR22777">
    <property type="entry name" value="HEMOLYSIN-RELATED"/>
    <property type="match status" value="1"/>
</dbReference>
<keyword evidence="6 8" id="KW-0472">Membrane</keyword>
<accession>A0A1W6MLH2</accession>
<feature type="domain" description="CBS" evidence="10">
    <location>
        <begin position="274"/>
        <end position="332"/>
    </location>
</feature>
<evidence type="ECO:0000313" key="13">
    <source>
        <dbReference type="Proteomes" id="UP000193431"/>
    </source>
</evidence>
<keyword evidence="3" id="KW-0677">Repeat</keyword>
<gene>
    <name evidence="12" type="ORF">BST97_10705</name>
</gene>
<dbReference type="InterPro" id="IPR044751">
    <property type="entry name" value="Ion_transp-like_CBS"/>
</dbReference>
<dbReference type="EMBL" id="CP019344">
    <property type="protein sequence ID" value="ARN78417.1"/>
    <property type="molecule type" value="Genomic_DNA"/>
</dbReference>
<feature type="transmembrane region" description="Helical" evidence="9">
    <location>
        <begin position="6"/>
        <end position="28"/>
    </location>
</feature>
<evidence type="ECO:0000256" key="3">
    <source>
        <dbReference type="ARBA" id="ARBA00022737"/>
    </source>
</evidence>
<feature type="transmembrane region" description="Helical" evidence="9">
    <location>
        <begin position="58"/>
        <end position="79"/>
    </location>
</feature>
<dbReference type="InterPro" id="IPR046342">
    <property type="entry name" value="CBS_dom_sf"/>
</dbReference>
<dbReference type="Pfam" id="PF01595">
    <property type="entry name" value="CNNM"/>
    <property type="match status" value="1"/>
</dbReference>
<comment type="subcellular location">
    <subcellularLocation>
        <location evidence="1">Membrane</location>
        <topology evidence="1">Multi-pass membrane protein</topology>
    </subcellularLocation>
</comment>
<keyword evidence="4 8" id="KW-1133">Transmembrane helix</keyword>
<dbReference type="Gene3D" id="3.10.580.10">
    <property type="entry name" value="CBS-domain"/>
    <property type="match status" value="1"/>
</dbReference>
<dbReference type="PANTHER" id="PTHR22777:SF4">
    <property type="entry name" value="UPF0053 PROTEIN SLL1254"/>
    <property type="match status" value="1"/>
</dbReference>
<proteinExistence type="predicted"/>
<dbReference type="Proteomes" id="UP000193431">
    <property type="component" value="Chromosome"/>
</dbReference>
<evidence type="ECO:0000259" key="11">
    <source>
        <dbReference type="PROSITE" id="PS51846"/>
    </source>
</evidence>
<organism evidence="12 13">
    <name type="scientific">Nonlabens spongiae</name>
    <dbReference type="NCBI Taxonomy" id="331648"/>
    <lineage>
        <taxon>Bacteria</taxon>
        <taxon>Pseudomonadati</taxon>
        <taxon>Bacteroidota</taxon>
        <taxon>Flavobacteriia</taxon>
        <taxon>Flavobacteriales</taxon>
        <taxon>Flavobacteriaceae</taxon>
        <taxon>Nonlabens</taxon>
    </lineage>
</organism>
<evidence type="ECO:0000256" key="4">
    <source>
        <dbReference type="ARBA" id="ARBA00022989"/>
    </source>
</evidence>
<evidence type="ECO:0000259" key="10">
    <source>
        <dbReference type="PROSITE" id="PS51371"/>
    </source>
</evidence>
<keyword evidence="5 7" id="KW-0129">CBS domain</keyword>
<dbReference type="OrthoDB" id="9798188at2"/>
<evidence type="ECO:0000256" key="9">
    <source>
        <dbReference type="SAM" id="Phobius"/>
    </source>
</evidence>
<evidence type="ECO:0000256" key="8">
    <source>
        <dbReference type="PROSITE-ProRule" id="PRU01193"/>
    </source>
</evidence>
<evidence type="ECO:0000256" key="2">
    <source>
        <dbReference type="ARBA" id="ARBA00022692"/>
    </source>
</evidence>
<dbReference type="STRING" id="331648.BST97_10705"/>
<dbReference type="InterPro" id="IPR000644">
    <property type="entry name" value="CBS_dom"/>
</dbReference>
<protein>
    <submittedName>
        <fullName evidence="12">Hemolysin</fullName>
    </submittedName>
</protein>
<evidence type="ECO:0000256" key="5">
    <source>
        <dbReference type="ARBA" id="ARBA00023122"/>
    </source>
</evidence>
<dbReference type="GO" id="GO:0005886">
    <property type="term" value="C:plasma membrane"/>
    <property type="evidence" value="ECO:0007669"/>
    <property type="project" value="TreeGrafter"/>
</dbReference>
<dbReference type="PROSITE" id="PS51371">
    <property type="entry name" value="CBS"/>
    <property type="match status" value="1"/>
</dbReference>
<dbReference type="RefSeq" id="WP_085767221.1">
    <property type="nucleotide sequence ID" value="NZ_CP019344.1"/>
</dbReference>
<evidence type="ECO:0000256" key="1">
    <source>
        <dbReference type="ARBA" id="ARBA00004141"/>
    </source>
</evidence>
<dbReference type="PROSITE" id="PS51846">
    <property type="entry name" value="CNNM"/>
    <property type="match status" value="1"/>
</dbReference>
<feature type="transmembrane region" description="Helical" evidence="9">
    <location>
        <begin position="91"/>
        <end position="112"/>
    </location>
</feature>
<dbReference type="InterPro" id="IPR002550">
    <property type="entry name" value="CNNM"/>
</dbReference>
<dbReference type="CDD" id="cd04590">
    <property type="entry name" value="CBS_pair_CorC_HlyC_assoc"/>
    <property type="match status" value="1"/>
</dbReference>